<feature type="transmembrane region" description="Helical" evidence="1">
    <location>
        <begin position="162"/>
        <end position="184"/>
    </location>
</feature>
<feature type="transmembrane region" description="Helical" evidence="1">
    <location>
        <begin position="49"/>
        <end position="77"/>
    </location>
</feature>
<gene>
    <name evidence="2" type="ORF">SAMN04487951_1292</name>
</gene>
<keyword evidence="1" id="KW-0812">Transmembrane</keyword>
<keyword evidence="3" id="KW-1185">Reference proteome</keyword>
<feature type="transmembrane region" description="Helical" evidence="1">
    <location>
        <begin position="130"/>
        <end position="156"/>
    </location>
</feature>
<dbReference type="OrthoDB" id="6181817at2"/>
<dbReference type="Proteomes" id="UP000199677">
    <property type="component" value="Unassembled WGS sequence"/>
</dbReference>
<evidence type="ECO:0000313" key="3">
    <source>
        <dbReference type="Proteomes" id="UP000199677"/>
    </source>
</evidence>
<evidence type="ECO:0000313" key="2">
    <source>
        <dbReference type="EMBL" id="SDO44204.1"/>
    </source>
</evidence>
<dbReference type="RefSeq" id="WP_089708452.1">
    <property type="nucleotide sequence ID" value="NZ_FNII01000029.1"/>
</dbReference>
<proteinExistence type="predicted"/>
<dbReference type="AlphaFoldDB" id="A0A1H0JKR5"/>
<accession>A0A1H0JKR5</accession>
<dbReference type="EMBL" id="FNII01000029">
    <property type="protein sequence ID" value="SDO44204.1"/>
    <property type="molecule type" value="Genomic_DNA"/>
</dbReference>
<name>A0A1H0JKR5_9GAMM</name>
<feature type="transmembrane region" description="Helical" evidence="1">
    <location>
        <begin position="17"/>
        <end position="37"/>
    </location>
</feature>
<organism evidence="2 3">
    <name type="scientific">Vreelandella arcis</name>
    <dbReference type="NCBI Taxonomy" id="416873"/>
    <lineage>
        <taxon>Bacteria</taxon>
        <taxon>Pseudomonadati</taxon>
        <taxon>Pseudomonadota</taxon>
        <taxon>Gammaproteobacteria</taxon>
        <taxon>Oceanospirillales</taxon>
        <taxon>Halomonadaceae</taxon>
        <taxon>Vreelandella</taxon>
    </lineage>
</organism>
<keyword evidence="1" id="KW-0472">Membrane</keyword>
<protein>
    <submittedName>
        <fullName evidence="2">Uncharacterized protein</fullName>
    </submittedName>
</protein>
<reference evidence="3" key="1">
    <citation type="submission" date="2016-10" db="EMBL/GenBank/DDBJ databases">
        <authorList>
            <person name="Varghese N."/>
            <person name="Submissions S."/>
        </authorList>
    </citation>
    <scope>NUCLEOTIDE SEQUENCE [LARGE SCALE GENOMIC DNA]</scope>
    <source>
        <strain evidence="3">CGMCC 1.6494</strain>
    </source>
</reference>
<sequence>MEEGSLKKYFYSNVASIFWSTILVFGGGVFVIYYALIGYMPDFDLKSSVAITAAASATSVVIILTMLGAMVLAGSFWGGIWNVLGERSNLKKYWVDNSFNSNFLNLLIWFAIPLLAVYLSMFIKIYFEGWYWLAILIIPSMLFLYFLCFQSGFRFLVGLKEFVFLVFATLVSASFMLTPLYFILKLTADEFGNISYVALLNGFFATVFLVFVNMASATPQNNAKPYVKEFVLGLMALSMVLSLFGKFDRIPYGVMKIYKFGNIQASELVLNKSGCELYKALDLEVSTTDYDVCIIKDVLILSRLGKEAYLEVKEDNIGLLRFAMPTSFIVSWTLDSRDSRNIDK</sequence>
<feature type="transmembrane region" description="Helical" evidence="1">
    <location>
        <begin position="230"/>
        <end position="247"/>
    </location>
</feature>
<keyword evidence="1" id="KW-1133">Transmembrane helix</keyword>
<evidence type="ECO:0000256" key="1">
    <source>
        <dbReference type="SAM" id="Phobius"/>
    </source>
</evidence>
<feature type="transmembrane region" description="Helical" evidence="1">
    <location>
        <begin position="196"/>
        <end position="218"/>
    </location>
</feature>
<feature type="transmembrane region" description="Helical" evidence="1">
    <location>
        <begin position="103"/>
        <end position="123"/>
    </location>
</feature>